<reference evidence="3" key="1">
    <citation type="submission" date="2022-03" db="EMBL/GenBank/DDBJ databases">
        <authorList>
            <person name="Martin C."/>
        </authorList>
    </citation>
    <scope>NUCLEOTIDE SEQUENCE</scope>
</reference>
<evidence type="ECO:0000256" key="2">
    <source>
        <dbReference type="SAM" id="MobiDB-lite"/>
    </source>
</evidence>
<proteinExistence type="predicted"/>
<dbReference type="Pfam" id="PF00076">
    <property type="entry name" value="RRM_1"/>
    <property type="match status" value="1"/>
</dbReference>
<dbReference type="InterPro" id="IPR036047">
    <property type="entry name" value="F-box-like_dom_sf"/>
</dbReference>
<dbReference type="SUPFAM" id="SSF54928">
    <property type="entry name" value="RNA-binding domain, RBD"/>
    <property type="match status" value="1"/>
</dbReference>
<name>A0A8J1TM02_OWEFU</name>
<dbReference type="InterPro" id="IPR001611">
    <property type="entry name" value="Leu-rich_rpt"/>
</dbReference>
<keyword evidence="4" id="KW-1185">Reference proteome</keyword>
<dbReference type="InterPro" id="IPR035979">
    <property type="entry name" value="RBD_domain_sf"/>
</dbReference>
<dbReference type="PANTHER" id="PTHR13318:SF190">
    <property type="entry name" value="PARTNER OF PAIRED, ISOFORM B"/>
    <property type="match status" value="1"/>
</dbReference>
<dbReference type="InterPro" id="IPR032675">
    <property type="entry name" value="LRR_dom_sf"/>
</dbReference>
<accession>A0A8J1TM02</accession>
<sequence>MNINTYVKCGDANIKISNEKANINPTDTSHDEPAMNTTSNAHINLEDNAQSCDDTVCENAGANSTDTQCVKDKSKEEDHENESMRLRHDMNHKIFVGNISYRVQREELAEFFSKFGKVVHSYVVKDHVKRWSRGIGFITFASQDGVKKSLGASDEELTLDGRLMRVKPSEESQRVNRHKVTKSVLQHIEDTTSQCQDNEQMQETSPDMAVQFPQDPTNITSLTDDALLTIFSYLDVRHKIKIERVCKRWRQLSIQSWHSAAIIDFSHTFNWRFGGVTDTLLQSLLARGCQNCKVLRLGNRSMCLTDWAVDIIGESCPKLEEVDLSGVEVTNISLKTLGRNCPKLKVIKLQRCHEVGEKGLWWLLKQCQYLHTLDLEGNKRLTGQCFHMAGPYLHILNLSGCSGLSESGILKICEKCKNLEDLKLNACCGLKDESLRALCIGLVHLRRLGLSGDYVELTGQGLYEIGEHLVKLEALNLSGNKAIDDRSLLNICNGCMNLKELDLSCCHSKLRDLNCLGLLYKLELVNLSYMPCVTDDCMRNISQNGRLKRIRLRACSGITNQGITAVLTGCNAIQELDLSGNLQLDNSIFDKLPYSSHKVTITAGGTSIEKETVPNGNITMTMQDLSVLHLRPDRDIALIMDDWDEDELMEHQGDFGDQDNEQYEDNIDDIYDDPLDAERWELS</sequence>
<feature type="region of interest" description="Disordered" evidence="2">
    <location>
        <begin position="651"/>
        <end position="670"/>
    </location>
</feature>
<dbReference type="AlphaFoldDB" id="A0A8J1TM02"/>
<dbReference type="Gene3D" id="3.80.10.10">
    <property type="entry name" value="Ribonuclease Inhibitor"/>
    <property type="match status" value="3"/>
</dbReference>
<dbReference type="Proteomes" id="UP000749559">
    <property type="component" value="Unassembled WGS sequence"/>
</dbReference>
<dbReference type="Pfam" id="PF13516">
    <property type="entry name" value="LRR_6"/>
    <property type="match status" value="2"/>
</dbReference>
<feature type="compositionally biased region" description="Acidic residues" evidence="2">
    <location>
        <begin position="656"/>
        <end position="670"/>
    </location>
</feature>
<dbReference type="GO" id="GO:0031146">
    <property type="term" value="P:SCF-dependent proteasomal ubiquitin-dependent protein catabolic process"/>
    <property type="evidence" value="ECO:0007669"/>
    <property type="project" value="TreeGrafter"/>
</dbReference>
<dbReference type="SMART" id="SM00367">
    <property type="entry name" value="LRR_CC"/>
    <property type="match status" value="9"/>
</dbReference>
<dbReference type="GO" id="GO:0019005">
    <property type="term" value="C:SCF ubiquitin ligase complex"/>
    <property type="evidence" value="ECO:0007669"/>
    <property type="project" value="TreeGrafter"/>
</dbReference>
<dbReference type="PROSITE" id="PS50181">
    <property type="entry name" value="FBOX"/>
    <property type="match status" value="1"/>
</dbReference>
<dbReference type="PROSITE" id="PS50102">
    <property type="entry name" value="RRM"/>
    <property type="match status" value="1"/>
</dbReference>
<dbReference type="EMBL" id="CAIIXF020000012">
    <property type="protein sequence ID" value="CAH1801883.1"/>
    <property type="molecule type" value="Genomic_DNA"/>
</dbReference>
<dbReference type="SUPFAM" id="SSF52047">
    <property type="entry name" value="RNI-like"/>
    <property type="match status" value="1"/>
</dbReference>
<dbReference type="InterPro" id="IPR001810">
    <property type="entry name" value="F-box_dom"/>
</dbReference>
<dbReference type="InterPro" id="IPR006553">
    <property type="entry name" value="Leu-rich_rpt_Cys-con_subtyp"/>
</dbReference>
<gene>
    <name evidence="3" type="ORF">OFUS_LOCUS25619</name>
</gene>
<organism evidence="3 4">
    <name type="scientific">Owenia fusiformis</name>
    <name type="common">Polychaete worm</name>
    <dbReference type="NCBI Taxonomy" id="6347"/>
    <lineage>
        <taxon>Eukaryota</taxon>
        <taxon>Metazoa</taxon>
        <taxon>Spiralia</taxon>
        <taxon>Lophotrochozoa</taxon>
        <taxon>Annelida</taxon>
        <taxon>Polychaeta</taxon>
        <taxon>Sedentaria</taxon>
        <taxon>Canalipalpata</taxon>
        <taxon>Sabellida</taxon>
        <taxon>Oweniida</taxon>
        <taxon>Oweniidae</taxon>
        <taxon>Owenia</taxon>
    </lineage>
</organism>
<evidence type="ECO:0000313" key="4">
    <source>
        <dbReference type="Proteomes" id="UP000749559"/>
    </source>
</evidence>
<dbReference type="Gene3D" id="1.20.1280.50">
    <property type="match status" value="1"/>
</dbReference>
<dbReference type="OrthoDB" id="549243at2759"/>
<protein>
    <submittedName>
        <fullName evidence="3">Uncharacterized protein</fullName>
    </submittedName>
</protein>
<evidence type="ECO:0000256" key="1">
    <source>
        <dbReference type="ARBA" id="ARBA00022786"/>
    </source>
</evidence>
<comment type="caution">
    <text evidence="3">The sequence shown here is derived from an EMBL/GenBank/DDBJ whole genome shotgun (WGS) entry which is preliminary data.</text>
</comment>
<dbReference type="SUPFAM" id="SSF81383">
    <property type="entry name" value="F-box domain"/>
    <property type="match status" value="1"/>
</dbReference>
<dbReference type="InterPro" id="IPR012677">
    <property type="entry name" value="Nucleotide-bd_a/b_plait_sf"/>
</dbReference>
<keyword evidence="1" id="KW-0833">Ubl conjugation pathway</keyword>
<dbReference type="Pfam" id="PF12937">
    <property type="entry name" value="F-box-like"/>
    <property type="match status" value="1"/>
</dbReference>
<dbReference type="InterPro" id="IPR000504">
    <property type="entry name" value="RRM_dom"/>
</dbReference>
<dbReference type="SMART" id="SM00360">
    <property type="entry name" value="RRM"/>
    <property type="match status" value="1"/>
</dbReference>
<dbReference type="GO" id="GO:0003723">
    <property type="term" value="F:RNA binding"/>
    <property type="evidence" value="ECO:0007669"/>
    <property type="project" value="UniProtKB-UniRule"/>
</dbReference>
<evidence type="ECO:0000313" key="3">
    <source>
        <dbReference type="EMBL" id="CAH1801883.1"/>
    </source>
</evidence>
<dbReference type="PANTHER" id="PTHR13318">
    <property type="entry name" value="PARTNER OF PAIRED, ISOFORM B-RELATED"/>
    <property type="match status" value="1"/>
</dbReference>
<dbReference type="Gene3D" id="3.30.70.330">
    <property type="match status" value="1"/>
</dbReference>